<protein>
    <submittedName>
        <fullName evidence="1">Uncharacterized protein</fullName>
    </submittedName>
</protein>
<reference evidence="1" key="1">
    <citation type="submission" date="2022-03" db="EMBL/GenBank/DDBJ databases">
        <authorList>
            <person name="Sayadi A."/>
        </authorList>
    </citation>
    <scope>NUCLEOTIDE SEQUENCE</scope>
</reference>
<name>A0A9P0Q8W9_ACAOB</name>
<dbReference type="EMBL" id="CAKOFQ010008523">
    <property type="protein sequence ID" value="CAH2014605.1"/>
    <property type="molecule type" value="Genomic_DNA"/>
</dbReference>
<evidence type="ECO:0000313" key="1">
    <source>
        <dbReference type="EMBL" id="CAH2014605.1"/>
    </source>
</evidence>
<organism evidence="1 2">
    <name type="scientific">Acanthoscelides obtectus</name>
    <name type="common">Bean weevil</name>
    <name type="synonym">Bruchus obtectus</name>
    <dbReference type="NCBI Taxonomy" id="200917"/>
    <lineage>
        <taxon>Eukaryota</taxon>
        <taxon>Metazoa</taxon>
        <taxon>Ecdysozoa</taxon>
        <taxon>Arthropoda</taxon>
        <taxon>Hexapoda</taxon>
        <taxon>Insecta</taxon>
        <taxon>Pterygota</taxon>
        <taxon>Neoptera</taxon>
        <taxon>Endopterygota</taxon>
        <taxon>Coleoptera</taxon>
        <taxon>Polyphaga</taxon>
        <taxon>Cucujiformia</taxon>
        <taxon>Chrysomeloidea</taxon>
        <taxon>Chrysomelidae</taxon>
        <taxon>Bruchinae</taxon>
        <taxon>Bruchini</taxon>
        <taxon>Acanthoscelides</taxon>
    </lineage>
</organism>
<comment type="caution">
    <text evidence="1">The sequence shown here is derived from an EMBL/GenBank/DDBJ whole genome shotgun (WGS) entry which is preliminary data.</text>
</comment>
<sequence length="70" mass="7812">MCKFSVHLVPLFGVKGQTTSPLLSIFMCKFSVHLVPLFGVKPKLLAELGLQTLLCCFRITPWGIRGFQCN</sequence>
<dbReference type="AlphaFoldDB" id="A0A9P0Q8W9"/>
<accession>A0A9P0Q8W9</accession>
<dbReference type="Proteomes" id="UP001152888">
    <property type="component" value="Unassembled WGS sequence"/>
</dbReference>
<proteinExistence type="predicted"/>
<keyword evidence="2" id="KW-1185">Reference proteome</keyword>
<gene>
    <name evidence="1" type="ORF">ACAOBT_LOCUS34230</name>
</gene>
<evidence type="ECO:0000313" key="2">
    <source>
        <dbReference type="Proteomes" id="UP001152888"/>
    </source>
</evidence>